<evidence type="ECO:0000256" key="2">
    <source>
        <dbReference type="ARBA" id="ARBA00006275"/>
    </source>
</evidence>
<dbReference type="InterPro" id="IPR012944">
    <property type="entry name" value="SusD_RagB_dom"/>
</dbReference>
<keyword evidence="4" id="KW-0472">Membrane</keyword>
<dbReference type="SUPFAM" id="SSF48452">
    <property type="entry name" value="TPR-like"/>
    <property type="match status" value="1"/>
</dbReference>
<keyword evidence="3" id="KW-0732">Signal</keyword>
<protein>
    <submittedName>
        <fullName evidence="8">RagB/SusD family nutrient uptake outer membrane protein</fullName>
    </submittedName>
</protein>
<dbReference type="RefSeq" id="WP_186974616.1">
    <property type="nucleotide sequence ID" value="NZ_JACOOH010000001.1"/>
</dbReference>
<evidence type="ECO:0000259" key="6">
    <source>
        <dbReference type="Pfam" id="PF07980"/>
    </source>
</evidence>
<dbReference type="Pfam" id="PF14322">
    <property type="entry name" value="SusD-like_3"/>
    <property type="match status" value="1"/>
</dbReference>
<comment type="similarity">
    <text evidence="2">Belongs to the SusD family.</text>
</comment>
<reference evidence="8 9" key="1">
    <citation type="submission" date="2020-08" db="EMBL/GenBank/DDBJ databases">
        <title>Genome public.</title>
        <authorList>
            <person name="Liu C."/>
            <person name="Sun Q."/>
        </authorList>
    </citation>
    <scope>NUCLEOTIDE SEQUENCE [LARGE SCALE GENOMIC DNA]</scope>
    <source>
        <strain evidence="8 9">NSJ-56</strain>
    </source>
</reference>
<proteinExistence type="inferred from homology"/>
<name>A0ABR7CVM5_9BACT</name>
<feature type="domain" description="RagB/SusD" evidence="6">
    <location>
        <begin position="249"/>
        <end position="537"/>
    </location>
</feature>
<dbReference type="InterPro" id="IPR033985">
    <property type="entry name" value="SusD-like_N"/>
</dbReference>
<evidence type="ECO:0000259" key="7">
    <source>
        <dbReference type="Pfam" id="PF14322"/>
    </source>
</evidence>
<dbReference type="Gene3D" id="1.25.40.390">
    <property type="match status" value="1"/>
</dbReference>
<feature type="domain" description="SusD-like N-terminal" evidence="7">
    <location>
        <begin position="45"/>
        <end position="189"/>
    </location>
</feature>
<dbReference type="EMBL" id="JACOOH010000001">
    <property type="protein sequence ID" value="MBC5619694.1"/>
    <property type="molecule type" value="Genomic_DNA"/>
</dbReference>
<dbReference type="PROSITE" id="PS51257">
    <property type="entry name" value="PROKAR_LIPOPROTEIN"/>
    <property type="match status" value="1"/>
</dbReference>
<organism evidence="8 9">
    <name type="scientific">Butyricimonas hominis</name>
    <dbReference type="NCBI Taxonomy" id="2763032"/>
    <lineage>
        <taxon>Bacteria</taxon>
        <taxon>Pseudomonadati</taxon>
        <taxon>Bacteroidota</taxon>
        <taxon>Bacteroidia</taxon>
        <taxon>Bacteroidales</taxon>
        <taxon>Odoribacteraceae</taxon>
        <taxon>Butyricimonas</taxon>
    </lineage>
</organism>
<sequence length="543" mass="62496">MKKILYVLLIGLFSACDSLLDVEPETLVSFDNYYKTEQDLEISLYQLQSFIHGRLLEQNVQERAGFISESNWTQEHLWDPSSMVGMRGQGEVCTYWDQTYWVVYMANVLLDNMYKAEANVSPERMNYYRAQAYFGKALGYFFLGRRWGEVPITRNSSSSEVYGKKPLLEVLDTVIANAERAYKMLPVQADLVDRTGTPITSKQFGSKGSACALLAHAYAWKGSMIDLMGLDGNSNECYKKSVEYANYLIKGDAGNYSLVRDPEELCKYFSDYQANNPESIFEFSLDMSAEHILSTYLIGREFIGYPVEPSTKAGDQQYKSSKISYTTIRTLYDTLDLRRDAYFHRYSYYSTDSVQFMFTDTTEVVMKHLQDSVRKEITELTGGVAYPFKWREGVYKADPYNPGTMQLIAIKSNYSYWRLSDIYLLRAECYVKLGEEGLAQADLNEIRGINNVKPYPNSGGDEKGLKYAIFHERERELLMEGHRFYDAVRNGMEYINTYLPGALKTLTLTDVKNGALFFPIHESAFKMNGLLRQNVYWAPYMRK</sequence>
<comment type="subcellular location">
    <subcellularLocation>
        <location evidence="1">Cell outer membrane</location>
    </subcellularLocation>
</comment>
<evidence type="ECO:0000256" key="4">
    <source>
        <dbReference type="ARBA" id="ARBA00023136"/>
    </source>
</evidence>
<evidence type="ECO:0000256" key="1">
    <source>
        <dbReference type="ARBA" id="ARBA00004442"/>
    </source>
</evidence>
<comment type="caution">
    <text evidence="8">The sequence shown here is derived from an EMBL/GenBank/DDBJ whole genome shotgun (WGS) entry which is preliminary data.</text>
</comment>
<evidence type="ECO:0000313" key="9">
    <source>
        <dbReference type="Proteomes" id="UP000646484"/>
    </source>
</evidence>
<gene>
    <name evidence="8" type="ORF">H8S64_01125</name>
</gene>
<dbReference type="InterPro" id="IPR011990">
    <property type="entry name" value="TPR-like_helical_dom_sf"/>
</dbReference>
<evidence type="ECO:0000256" key="3">
    <source>
        <dbReference type="ARBA" id="ARBA00022729"/>
    </source>
</evidence>
<keyword evidence="9" id="KW-1185">Reference proteome</keyword>
<keyword evidence="5" id="KW-0998">Cell outer membrane</keyword>
<evidence type="ECO:0000256" key="5">
    <source>
        <dbReference type="ARBA" id="ARBA00023237"/>
    </source>
</evidence>
<dbReference type="Pfam" id="PF07980">
    <property type="entry name" value="SusD_RagB"/>
    <property type="match status" value="1"/>
</dbReference>
<evidence type="ECO:0000313" key="8">
    <source>
        <dbReference type="EMBL" id="MBC5619694.1"/>
    </source>
</evidence>
<dbReference type="Proteomes" id="UP000646484">
    <property type="component" value="Unassembled WGS sequence"/>
</dbReference>
<accession>A0ABR7CVM5</accession>